<dbReference type="GeneID" id="71516383"/>
<dbReference type="CDD" id="cd07041">
    <property type="entry name" value="STAS_RsbR_RsbS_like"/>
    <property type="match status" value="1"/>
</dbReference>
<dbReference type="PANTHER" id="PTHR33745">
    <property type="entry name" value="RSBT ANTAGONIST PROTEIN RSBS-RELATED"/>
    <property type="match status" value="1"/>
</dbReference>
<evidence type="ECO:0000313" key="4">
    <source>
        <dbReference type="Proteomes" id="UP000182945"/>
    </source>
</evidence>
<gene>
    <name evidence="3" type="ORF">BME96_18390</name>
</gene>
<dbReference type="KEGG" id="vhl:BME96_18390"/>
<name>A0AAC9NMW2_VIRHA</name>
<dbReference type="PROSITE" id="PS50801">
    <property type="entry name" value="STAS"/>
    <property type="match status" value="1"/>
</dbReference>
<dbReference type="Proteomes" id="UP000182945">
    <property type="component" value="Chromosome"/>
</dbReference>
<dbReference type="InterPro" id="IPR051932">
    <property type="entry name" value="Bact_StressResp_Reg"/>
</dbReference>
<dbReference type="EMBL" id="CP017962">
    <property type="protein sequence ID" value="APC50049.1"/>
    <property type="molecule type" value="Genomic_DNA"/>
</dbReference>
<proteinExistence type="predicted"/>
<dbReference type="InterPro" id="IPR002645">
    <property type="entry name" value="STAS_dom"/>
</dbReference>
<accession>A0AAC9NMW2</accession>
<dbReference type="RefSeq" id="WP_071649874.1">
    <property type="nucleotide sequence ID" value="NZ_CP017962.1"/>
</dbReference>
<dbReference type="AlphaFoldDB" id="A0AAC9NMW2"/>
<dbReference type="Gene3D" id="3.30.750.24">
    <property type="entry name" value="STAS domain"/>
    <property type="match status" value="1"/>
</dbReference>
<reference evidence="3 4" key="1">
    <citation type="submission" date="2016-11" db="EMBL/GenBank/DDBJ databases">
        <title>Complete genome sequencing of Virgibacillus halodenitrificans PDB-F2.</title>
        <authorList>
            <person name="Sun Z."/>
            <person name="Zhou Y."/>
            <person name="Li H."/>
        </authorList>
    </citation>
    <scope>NUCLEOTIDE SEQUENCE [LARGE SCALE GENOMIC DNA]</scope>
    <source>
        <strain evidence="3 4">PDB-F2</strain>
    </source>
</reference>
<organism evidence="3 4">
    <name type="scientific">Virgibacillus halodenitrificans</name>
    <name type="common">Bacillus halodenitrificans</name>
    <dbReference type="NCBI Taxonomy" id="1482"/>
    <lineage>
        <taxon>Bacteria</taxon>
        <taxon>Bacillati</taxon>
        <taxon>Bacillota</taxon>
        <taxon>Bacilli</taxon>
        <taxon>Bacillales</taxon>
        <taxon>Bacillaceae</taxon>
        <taxon>Virgibacillus</taxon>
    </lineage>
</organism>
<dbReference type="InterPro" id="IPR036513">
    <property type="entry name" value="STAS_dom_sf"/>
</dbReference>
<protein>
    <submittedName>
        <fullName evidence="3">Sulfate transporter</fullName>
    </submittedName>
</protein>
<dbReference type="SUPFAM" id="SSF52091">
    <property type="entry name" value="SpoIIaa-like"/>
    <property type="match status" value="1"/>
</dbReference>
<evidence type="ECO:0000256" key="1">
    <source>
        <dbReference type="ARBA" id="ARBA00022553"/>
    </source>
</evidence>
<evidence type="ECO:0000313" key="3">
    <source>
        <dbReference type="EMBL" id="APC50049.1"/>
    </source>
</evidence>
<feature type="domain" description="STAS" evidence="2">
    <location>
        <begin position="166"/>
        <end position="277"/>
    </location>
</feature>
<keyword evidence="1" id="KW-0597">Phosphoprotein</keyword>
<evidence type="ECO:0000259" key="2">
    <source>
        <dbReference type="PROSITE" id="PS50801"/>
    </source>
</evidence>
<dbReference type="PANTHER" id="PTHR33745:SF3">
    <property type="entry name" value="RSBT CO-ANTAGONIST PROTEIN RSBRC"/>
    <property type="match status" value="1"/>
</dbReference>
<sequence>MADWNQRLYTYILDNTTKITDEWLALRDNTSDSVYSIDAGSEAEQTLRKQNKMTNLTIASSLLGDEGNFEQNKIEWAHLVAESRVASNTPFPDVIDALSRVRKVFGWQIERFVNEQEETIPTEVILKWGETIHLAFDELNIAFTRTYAELMNTRLSAQQSLIDELGAPIIKLNDTIGVLPVIGEIDTFRARKIAEVVPNKCMDEEITRLFIDLSGVSVIDTMVANQIFQVTQVLNLLGIEVTFTGIRPEIAQTSVQLGLDFSKMTTFSSLQQALRKERYVLTEAE</sequence>
<dbReference type="Pfam" id="PF01740">
    <property type="entry name" value="STAS"/>
    <property type="match status" value="1"/>
</dbReference>